<dbReference type="InterPro" id="IPR050707">
    <property type="entry name" value="HTH_MetabolicPath_Reg"/>
</dbReference>
<dbReference type="InterPro" id="IPR036390">
    <property type="entry name" value="WH_DNA-bd_sf"/>
</dbReference>
<dbReference type="GO" id="GO:0045892">
    <property type="term" value="P:negative regulation of DNA-templated transcription"/>
    <property type="evidence" value="ECO:0007669"/>
    <property type="project" value="TreeGrafter"/>
</dbReference>
<gene>
    <name evidence="2" type="ORF">B5J93_11550</name>
    <name evidence="3" type="ORF">NCTC11012_01097</name>
</gene>
<dbReference type="PANTHER" id="PTHR30136:SF35">
    <property type="entry name" value="HTH-TYPE TRANSCRIPTIONAL REGULATOR RV1719"/>
    <property type="match status" value="1"/>
</dbReference>
<reference evidence="3 5" key="2">
    <citation type="submission" date="2018-06" db="EMBL/GenBank/DDBJ databases">
        <authorList>
            <consortium name="Pathogen Informatics"/>
            <person name="Doyle S."/>
        </authorList>
    </citation>
    <scope>NUCLEOTIDE SEQUENCE [LARGE SCALE GENOMIC DNA]</scope>
    <source>
        <strain evidence="3 5">NCTC11012</strain>
    </source>
</reference>
<dbReference type="EMBL" id="UGQF01000001">
    <property type="protein sequence ID" value="STZ02868.1"/>
    <property type="molecule type" value="Genomic_DNA"/>
</dbReference>
<accession>A0A378QQ17</accession>
<dbReference type="GO" id="GO:0003677">
    <property type="term" value="F:DNA binding"/>
    <property type="evidence" value="ECO:0007669"/>
    <property type="project" value="InterPro"/>
</dbReference>
<evidence type="ECO:0000259" key="1">
    <source>
        <dbReference type="PROSITE" id="PS51077"/>
    </source>
</evidence>
<dbReference type="Proteomes" id="UP000190777">
    <property type="component" value="Unassembled WGS sequence"/>
</dbReference>
<evidence type="ECO:0000313" key="3">
    <source>
        <dbReference type="EMBL" id="STZ02868.1"/>
    </source>
</evidence>
<protein>
    <submittedName>
        <fullName evidence="3">Beta-ketoadipate pathway transcriptional regulators, PcaR/PcaU/PobR family</fullName>
    </submittedName>
    <submittedName>
        <fullName evidence="2">IclR family transcriptional regulator</fullName>
    </submittedName>
</protein>
<evidence type="ECO:0000313" key="2">
    <source>
        <dbReference type="EMBL" id="OPH34985.1"/>
    </source>
</evidence>
<dbReference type="AlphaFoldDB" id="A0A378QQ17"/>
<dbReference type="PROSITE" id="PS51077">
    <property type="entry name" value="HTH_ICLR"/>
    <property type="match status" value="1"/>
</dbReference>
<dbReference type="Pfam" id="PF09339">
    <property type="entry name" value="HTH_IclR"/>
    <property type="match status" value="1"/>
</dbReference>
<dbReference type="GO" id="GO:0003700">
    <property type="term" value="F:DNA-binding transcription factor activity"/>
    <property type="evidence" value="ECO:0007669"/>
    <property type="project" value="TreeGrafter"/>
</dbReference>
<organism evidence="3 5">
    <name type="scientific">Moraxella equi</name>
    <dbReference type="NCBI Taxonomy" id="60442"/>
    <lineage>
        <taxon>Bacteria</taxon>
        <taxon>Pseudomonadati</taxon>
        <taxon>Pseudomonadota</taxon>
        <taxon>Gammaproteobacteria</taxon>
        <taxon>Moraxellales</taxon>
        <taxon>Moraxellaceae</taxon>
        <taxon>Moraxella</taxon>
    </lineage>
</organism>
<dbReference type="InterPro" id="IPR005471">
    <property type="entry name" value="Tscrpt_reg_IclR_N"/>
</dbReference>
<proteinExistence type="predicted"/>
<dbReference type="RefSeq" id="WP_079326513.1">
    <property type="nucleotide sequence ID" value="NZ_MXAP01000127.1"/>
</dbReference>
<dbReference type="PANTHER" id="PTHR30136">
    <property type="entry name" value="HELIX-TURN-HELIX TRANSCRIPTIONAL REGULATOR, ICLR FAMILY"/>
    <property type="match status" value="1"/>
</dbReference>
<evidence type="ECO:0000313" key="5">
    <source>
        <dbReference type="Proteomes" id="UP000254618"/>
    </source>
</evidence>
<dbReference type="SMART" id="SM00346">
    <property type="entry name" value="HTH_ICLR"/>
    <property type="match status" value="1"/>
</dbReference>
<dbReference type="SUPFAM" id="SSF46785">
    <property type="entry name" value="Winged helix' DNA-binding domain"/>
    <property type="match status" value="1"/>
</dbReference>
<dbReference type="Proteomes" id="UP000254618">
    <property type="component" value="Unassembled WGS sequence"/>
</dbReference>
<feature type="domain" description="HTH iclR-type" evidence="1">
    <location>
        <begin position="3"/>
        <end position="65"/>
    </location>
</feature>
<dbReference type="Gene3D" id="1.10.10.10">
    <property type="entry name" value="Winged helix-like DNA-binding domain superfamily/Winged helix DNA-binding domain"/>
    <property type="match status" value="1"/>
</dbReference>
<keyword evidence="4" id="KW-1185">Reference proteome</keyword>
<dbReference type="InterPro" id="IPR036388">
    <property type="entry name" value="WH-like_DNA-bd_sf"/>
</dbReference>
<dbReference type="EMBL" id="MXAP01000127">
    <property type="protein sequence ID" value="OPH34985.1"/>
    <property type="molecule type" value="Genomic_DNA"/>
</dbReference>
<sequence length="93" mass="10201">MTLKSAEKVLTTLKALKGHTLTGVSVSELAKTTGESQSQVCRYLATLVGQGFARQDDNGLYYLSVAFVQIATAHQKEIEFAQARINEIRQLTL</sequence>
<name>A0A378QQ17_9GAMM</name>
<evidence type="ECO:0000313" key="4">
    <source>
        <dbReference type="Proteomes" id="UP000190777"/>
    </source>
</evidence>
<reference evidence="2 4" key="1">
    <citation type="submission" date="2017-03" db="EMBL/GenBank/DDBJ databases">
        <title>Draft genome sequence of Moraxella equi CCUG 4950T type strain.</title>
        <authorList>
            <person name="Salva-Serra F."/>
            <person name="Engstrom-Jakobsson H."/>
            <person name="Thorell K."/>
            <person name="Jaen-Luchoro D."/>
            <person name="Gonzales-Siles L."/>
            <person name="Karlsson R."/>
            <person name="Yazdan S."/>
            <person name="Boulund F."/>
            <person name="Johnning A."/>
            <person name="Engstrand L."/>
            <person name="Kristiansson E."/>
            <person name="Moore E."/>
        </authorList>
    </citation>
    <scope>NUCLEOTIDE SEQUENCE [LARGE SCALE GENOMIC DNA]</scope>
    <source>
        <strain evidence="2 4">CCUG 4950</strain>
    </source>
</reference>